<keyword evidence="2" id="KW-1185">Reference proteome</keyword>
<evidence type="ECO:0000313" key="2">
    <source>
        <dbReference type="Proteomes" id="UP000516173"/>
    </source>
</evidence>
<protein>
    <submittedName>
        <fullName evidence="1">Uncharacterized protein</fullName>
    </submittedName>
</protein>
<dbReference type="AlphaFoldDB" id="A0A7G1KLW7"/>
<dbReference type="KEGG" id="nwl:NWFMUON74_20960"/>
<organism evidence="1 2">
    <name type="scientific">Nocardia wallacei</name>
    <dbReference type="NCBI Taxonomy" id="480035"/>
    <lineage>
        <taxon>Bacteria</taxon>
        <taxon>Bacillati</taxon>
        <taxon>Actinomycetota</taxon>
        <taxon>Actinomycetes</taxon>
        <taxon>Mycobacteriales</taxon>
        <taxon>Nocardiaceae</taxon>
        <taxon>Nocardia</taxon>
    </lineage>
</organism>
<evidence type="ECO:0000313" key="1">
    <source>
        <dbReference type="EMBL" id="BCK54324.1"/>
    </source>
</evidence>
<dbReference type="Proteomes" id="UP000516173">
    <property type="component" value="Chromosome"/>
</dbReference>
<sequence length="156" mass="16903">MGIVAPQAAADRGPEVETHTLAPGIWCTGTVCRNDTEQTHRIDWEAICHNPGATQEWVTVPGQHTWVGPHSWVGLRADCPVEQEPGRWVQDPPYYTGTYSNGPGYYVYPQPRWESGATHRGVVRDAGYTGAVPDNSQPPAPTPLQYLLGLPSGSAG</sequence>
<reference evidence="1 2" key="1">
    <citation type="submission" date="2020-08" db="EMBL/GenBank/DDBJ databases">
        <title>Genome Sequencing of Nocardia wallacei strain FMUON74 and assembly.</title>
        <authorList>
            <person name="Toyokawa M."/>
            <person name="Uesaka K."/>
        </authorList>
    </citation>
    <scope>NUCLEOTIDE SEQUENCE [LARGE SCALE GENOMIC DNA]</scope>
    <source>
        <strain evidence="1 2">FMUON74</strain>
    </source>
</reference>
<gene>
    <name evidence="1" type="ORF">NWFMUON74_20960</name>
</gene>
<dbReference type="EMBL" id="AP023396">
    <property type="protein sequence ID" value="BCK54324.1"/>
    <property type="molecule type" value="Genomic_DNA"/>
</dbReference>
<accession>A0A7G1KLW7</accession>
<name>A0A7G1KLW7_9NOCA</name>
<proteinExistence type="predicted"/>